<evidence type="ECO:0000256" key="1">
    <source>
        <dbReference type="SAM" id="MobiDB-lite"/>
    </source>
</evidence>
<accession>A0AAE3NR74</accession>
<name>A0AAE3NR74_9RHOB</name>
<feature type="non-terminal residue" evidence="2">
    <location>
        <position position="1"/>
    </location>
</feature>
<reference evidence="2" key="1">
    <citation type="submission" date="2023-03" db="EMBL/GenBank/DDBJ databases">
        <title>Multiphase analysis and comparison of six strains from genera Psychromarinibacter, Lutimaribacter, and Maritimibacter, including a novel species: Psychromarinibacter sediminicola sp. nov.</title>
        <authorList>
            <person name="Wang Y.-H."/>
            <person name="Ye M.-Q."/>
            <person name="Du Z.-J."/>
        </authorList>
    </citation>
    <scope>NUCLEOTIDE SEQUENCE</scope>
    <source>
        <strain evidence="2">C21-152</strain>
    </source>
</reference>
<dbReference type="Proteomes" id="UP001220964">
    <property type="component" value="Unassembled WGS sequence"/>
</dbReference>
<evidence type="ECO:0000313" key="3">
    <source>
        <dbReference type="Proteomes" id="UP001220964"/>
    </source>
</evidence>
<feature type="region of interest" description="Disordered" evidence="1">
    <location>
        <begin position="1"/>
        <end position="23"/>
    </location>
</feature>
<dbReference type="EMBL" id="JARGYC010000009">
    <property type="protein sequence ID" value="MDF0600179.1"/>
    <property type="molecule type" value="Genomic_DNA"/>
</dbReference>
<proteinExistence type="predicted"/>
<gene>
    <name evidence="2" type="ORF">P1J78_05505</name>
</gene>
<dbReference type="AlphaFoldDB" id="A0AAE3NR74"/>
<organism evidence="2 3">
    <name type="scientific">Psychromarinibacter sediminicola</name>
    <dbReference type="NCBI Taxonomy" id="3033385"/>
    <lineage>
        <taxon>Bacteria</taxon>
        <taxon>Pseudomonadati</taxon>
        <taxon>Pseudomonadota</taxon>
        <taxon>Alphaproteobacteria</taxon>
        <taxon>Rhodobacterales</taxon>
        <taxon>Paracoccaceae</taxon>
        <taxon>Psychromarinibacter</taxon>
    </lineage>
</organism>
<protein>
    <submittedName>
        <fullName evidence="2">IS6 family transposase</fullName>
    </submittedName>
</protein>
<comment type="caution">
    <text evidence="2">The sequence shown here is derived from an EMBL/GenBank/DDBJ whole genome shotgun (WGS) entry which is preliminary data.</text>
</comment>
<sequence>RAEVSHQPTRRRERQQIRFKSPGSAQRFLASHSAISNHFNVQRHLISRRTLKVLRSTAMADWREIVAV</sequence>
<evidence type="ECO:0000313" key="2">
    <source>
        <dbReference type="EMBL" id="MDF0600179.1"/>
    </source>
</evidence>
<keyword evidence="3" id="KW-1185">Reference proteome</keyword>